<keyword evidence="2" id="KW-1133">Transmembrane helix</keyword>
<keyword evidence="3" id="KW-0732">Signal</keyword>
<feature type="region of interest" description="Disordered" evidence="1">
    <location>
        <begin position="32"/>
        <end position="60"/>
    </location>
</feature>
<dbReference type="Proteomes" id="UP000198727">
    <property type="component" value="Unassembled WGS sequence"/>
</dbReference>
<name>A0A1I5R821_9PSEU</name>
<feature type="region of interest" description="Disordered" evidence="1">
    <location>
        <begin position="232"/>
        <end position="257"/>
    </location>
</feature>
<keyword evidence="5" id="KW-1185">Reference proteome</keyword>
<organism evidence="4 5">
    <name type="scientific">Amycolatopsis arida</name>
    <dbReference type="NCBI Taxonomy" id="587909"/>
    <lineage>
        <taxon>Bacteria</taxon>
        <taxon>Bacillati</taxon>
        <taxon>Actinomycetota</taxon>
        <taxon>Actinomycetes</taxon>
        <taxon>Pseudonocardiales</taxon>
        <taxon>Pseudonocardiaceae</taxon>
        <taxon>Amycolatopsis</taxon>
    </lineage>
</organism>
<dbReference type="AlphaFoldDB" id="A0A1I5R821"/>
<gene>
    <name evidence="4" type="ORF">SAMN05421810_102916</name>
</gene>
<evidence type="ECO:0000256" key="2">
    <source>
        <dbReference type="SAM" id="Phobius"/>
    </source>
</evidence>
<feature type="signal peptide" evidence="3">
    <location>
        <begin position="1"/>
        <end position="29"/>
    </location>
</feature>
<feature type="compositionally biased region" description="Pro residues" evidence="1">
    <location>
        <begin position="35"/>
        <end position="46"/>
    </location>
</feature>
<evidence type="ECO:0000256" key="3">
    <source>
        <dbReference type="SAM" id="SignalP"/>
    </source>
</evidence>
<accession>A0A1I5R821</accession>
<evidence type="ECO:0000313" key="5">
    <source>
        <dbReference type="Proteomes" id="UP000198727"/>
    </source>
</evidence>
<proteinExistence type="predicted"/>
<dbReference type="EMBL" id="FOWW01000002">
    <property type="protein sequence ID" value="SFP54615.1"/>
    <property type="molecule type" value="Genomic_DNA"/>
</dbReference>
<feature type="chain" id="PRO_5011487880" evidence="3">
    <location>
        <begin position="30"/>
        <end position="551"/>
    </location>
</feature>
<protein>
    <submittedName>
        <fullName evidence="4">Uncharacterized protein</fullName>
    </submittedName>
</protein>
<reference evidence="5" key="1">
    <citation type="submission" date="2016-10" db="EMBL/GenBank/DDBJ databases">
        <authorList>
            <person name="Varghese N."/>
            <person name="Submissions S."/>
        </authorList>
    </citation>
    <scope>NUCLEOTIDE SEQUENCE [LARGE SCALE GENOMIC DNA]</scope>
    <source>
        <strain evidence="5">CGMCC 4.5579</strain>
    </source>
</reference>
<keyword evidence="2" id="KW-0472">Membrane</keyword>
<keyword evidence="2" id="KW-0812">Transmembrane</keyword>
<evidence type="ECO:0000313" key="4">
    <source>
        <dbReference type="EMBL" id="SFP54615.1"/>
    </source>
</evidence>
<feature type="transmembrane region" description="Helical" evidence="2">
    <location>
        <begin position="513"/>
        <end position="531"/>
    </location>
</feature>
<evidence type="ECO:0000256" key="1">
    <source>
        <dbReference type="SAM" id="MobiDB-lite"/>
    </source>
</evidence>
<sequence length="551" mass="56434">MPTRGRLPRTLALPITAAVLAMSAAPALAQQIPTTPVPQPTDPGQPPISAAPDPQPLGHAVGDAGTALGMLRLLPEAVETSAILPGIGEELPKQSVFEGGMGLSSAQANSEAYLAYERAIAQSSPFGVSIAGHAPQAPGSLAQTALPDNPEPVTGGLNAPKNPLLDLGLLNGSVHARWSPTEGPCVGTIADASTSLASLSLLNVIPSMPDAGQLTQASDQLKEGLGQLPGPLAQLGGLLSGGEKPNDDGTGSVLSLPNTLSSRSTVRLVDLPDSDRKAVQSISTLQVADVNILKGTPLGLTIKVVSQPTLTVTSTGSKDTSTVEYTAPVLAVERNGQRLFTLDAANPTKDVPIGIPLPGLENVPGFDEVKKVPVIGGVAEMADEALKPLTEPAKGFVLDLGVLRLSIAGLDERSMEMTEPFKGFQLGASARMLDLQILPTKLLKDALPPDAAKKLPSSLAQLSLGEQVARAYAPEGGVQCGFVTQPAPPGGGEQPGVPDKLAQTSAAYSAVPMFWTGTAMLLVGVVLVAALPARRRVAPAEVGKPSPHPRD</sequence>